<reference evidence="3" key="1">
    <citation type="journal article" date="2019" name="Int. J. Syst. Evol. Microbiol.">
        <title>The Global Catalogue of Microorganisms (GCM) 10K type strain sequencing project: providing services to taxonomists for standard genome sequencing and annotation.</title>
        <authorList>
            <consortium name="The Broad Institute Genomics Platform"/>
            <consortium name="The Broad Institute Genome Sequencing Center for Infectious Disease"/>
            <person name="Wu L."/>
            <person name="Ma J."/>
        </authorList>
    </citation>
    <scope>NUCLEOTIDE SEQUENCE [LARGE SCALE GENOMIC DNA]</scope>
    <source>
        <strain evidence="3">CGMCC 4.7323</strain>
    </source>
</reference>
<name>A0ABQ2K249_9ACTN</name>
<protein>
    <recommendedName>
        <fullName evidence="1">Hemerythrin-like domain-containing protein</fullName>
    </recommendedName>
</protein>
<accession>A0ABQ2K249</accession>
<dbReference type="InterPro" id="IPR012312">
    <property type="entry name" value="Hemerythrin-like"/>
</dbReference>
<evidence type="ECO:0000313" key="3">
    <source>
        <dbReference type="Proteomes" id="UP000600080"/>
    </source>
</evidence>
<dbReference type="Pfam" id="PF01814">
    <property type="entry name" value="Hemerythrin"/>
    <property type="match status" value="1"/>
</dbReference>
<dbReference type="EMBL" id="BMND01000058">
    <property type="protein sequence ID" value="GGN64076.1"/>
    <property type="molecule type" value="Genomic_DNA"/>
</dbReference>
<dbReference type="GeneID" id="301552251"/>
<comment type="caution">
    <text evidence="2">The sequence shown here is derived from an EMBL/GenBank/DDBJ whole genome shotgun (WGS) entry which is preliminary data.</text>
</comment>
<evidence type="ECO:0000259" key="1">
    <source>
        <dbReference type="Pfam" id="PF01814"/>
    </source>
</evidence>
<feature type="domain" description="Hemerythrin-like" evidence="1">
    <location>
        <begin position="6"/>
        <end position="138"/>
    </location>
</feature>
<dbReference type="Gene3D" id="1.20.120.520">
    <property type="entry name" value="nmb1532 protein domain like"/>
    <property type="match status" value="1"/>
</dbReference>
<organism evidence="2 3">
    <name type="scientific">Streptomyces kronopolitis</name>
    <dbReference type="NCBI Taxonomy" id="1612435"/>
    <lineage>
        <taxon>Bacteria</taxon>
        <taxon>Bacillati</taxon>
        <taxon>Actinomycetota</taxon>
        <taxon>Actinomycetes</taxon>
        <taxon>Kitasatosporales</taxon>
        <taxon>Streptomycetaceae</taxon>
        <taxon>Streptomyces</taxon>
    </lineage>
</organism>
<keyword evidence="3" id="KW-1185">Reference proteome</keyword>
<dbReference type="Proteomes" id="UP000600080">
    <property type="component" value="Unassembled WGS sequence"/>
</dbReference>
<dbReference type="InterPro" id="IPR045808">
    <property type="entry name" value="Hr_FBXL5"/>
</dbReference>
<dbReference type="RefSeq" id="WP_189104396.1">
    <property type="nucleotide sequence ID" value="NZ_BMND01000058.1"/>
</dbReference>
<gene>
    <name evidence="2" type="ORF">GCM10012285_65790</name>
</gene>
<proteinExistence type="predicted"/>
<sequence length="231" mass="25225">MPRTDLYRNVHMGQRSRLFTLAVELGAADMSRGGAAAEQAHRCLAMTQELREHADHEDTYIHRLLRERAPEAADALEAEHVRLDATFAALDERARALPGTAADALPDARHALYLALGEVISAYLAHLHLEETVAMPALWQSASEQELRAVFDAFHSSQTPEEALTDLRRMLPALPPADRAAIVREVVDGAPEQAGATLAAVSTTLGPDQRDRLYDDLGAPEVWALRRAGTA</sequence>
<evidence type="ECO:0000313" key="2">
    <source>
        <dbReference type="EMBL" id="GGN64076.1"/>
    </source>
</evidence>
<dbReference type="CDD" id="cd12109">
    <property type="entry name" value="Hr_FBXL5"/>
    <property type="match status" value="1"/>
</dbReference>